<evidence type="ECO:0000313" key="3">
    <source>
        <dbReference type="Proteomes" id="UP001287356"/>
    </source>
</evidence>
<dbReference type="InterPro" id="IPR044053">
    <property type="entry name" value="AsaB-like"/>
</dbReference>
<comment type="caution">
    <text evidence="2">The sequence shown here is derived from an EMBL/GenBank/DDBJ whole genome shotgun (WGS) entry which is preliminary data.</text>
</comment>
<dbReference type="Proteomes" id="UP001287356">
    <property type="component" value="Unassembled WGS sequence"/>
</dbReference>
<dbReference type="NCBIfam" id="NF041278">
    <property type="entry name" value="CmcJ_NvfI_EfuI"/>
    <property type="match status" value="1"/>
</dbReference>
<dbReference type="PANTHER" id="PTHR34598:SF3">
    <property type="entry name" value="OXIDOREDUCTASE AN1597"/>
    <property type="match status" value="1"/>
</dbReference>
<reference evidence="2" key="2">
    <citation type="submission" date="2023-06" db="EMBL/GenBank/DDBJ databases">
        <authorList>
            <consortium name="Lawrence Berkeley National Laboratory"/>
            <person name="Haridas S."/>
            <person name="Hensen N."/>
            <person name="Bonometti L."/>
            <person name="Westerberg I."/>
            <person name="Brannstrom I.O."/>
            <person name="Guillou S."/>
            <person name="Cros-Aarteil S."/>
            <person name="Calhoun S."/>
            <person name="Kuo A."/>
            <person name="Mondo S."/>
            <person name="Pangilinan J."/>
            <person name="Riley R."/>
            <person name="Labutti K."/>
            <person name="Andreopoulos B."/>
            <person name="Lipzen A."/>
            <person name="Chen C."/>
            <person name="Yanf M."/>
            <person name="Daum C."/>
            <person name="Ng V."/>
            <person name="Clum A."/>
            <person name="Steindorff A."/>
            <person name="Ohm R."/>
            <person name="Martin F."/>
            <person name="Silar P."/>
            <person name="Natvig D."/>
            <person name="Lalanne C."/>
            <person name="Gautier V."/>
            <person name="Ament-Velasquez S.L."/>
            <person name="Kruys A."/>
            <person name="Hutchinson M.I."/>
            <person name="Powell A.J."/>
            <person name="Barry K."/>
            <person name="Miller A.N."/>
            <person name="Grigoriev I.V."/>
            <person name="Debuchy R."/>
            <person name="Gladieux P."/>
            <person name="Thoren M.H."/>
            <person name="Johannesson H."/>
        </authorList>
    </citation>
    <scope>NUCLEOTIDE SEQUENCE</scope>
    <source>
        <strain evidence="2">CBS 958.72</strain>
    </source>
</reference>
<keyword evidence="3" id="KW-1185">Reference proteome</keyword>
<dbReference type="GO" id="GO:0016491">
    <property type="term" value="F:oxidoreductase activity"/>
    <property type="evidence" value="ECO:0007669"/>
    <property type="project" value="InterPro"/>
</dbReference>
<comment type="similarity">
    <text evidence="1">Belongs to the asaB hydroxylase/desaturase family.</text>
</comment>
<dbReference type="AlphaFoldDB" id="A0AAE0KG81"/>
<sequence length="159" mass="18183">MTKPLAKIRRRTPQFPATQFQDKHIQPIRAVHVDSSRAERVKQAVASLEKAGIDPSTGRTQMFGVWKPLNRPVRHWPLAVCDHRSCSTKDIVDVDQVYPDAIGEGCNIYFNENHRWYFVGDQMPNEALLLKQVDSRSDAADCTKYITITVLIELRYALC</sequence>
<gene>
    <name evidence="2" type="ORF">B0T24DRAFT_616494</name>
</gene>
<proteinExistence type="inferred from homology"/>
<organism evidence="2 3">
    <name type="scientific">Lasiosphaeria ovina</name>
    <dbReference type="NCBI Taxonomy" id="92902"/>
    <lineage>
        <taxon>Eukaryota</taxon>
        <taxon>Fungi</taxon>
        <taxon>Dikarya</taxon>
        <taxon>Ascomycota</taxon>
        <taxon>Pezizomycotina</taxon>
        <taxon>Sordariomycetes</taxon>
        <taxon>Sordariomycetidae</taxon>
        <taxon>Sordariales</taxon>
        <taxon>Lasiosphaeriaceae</taxon>
        <taxon>Lasiosphaeria</taxon>
    </lineage>
</organism>
<evidence type="ECO:0000256" key="1">
    <source>
        <dbReference type="ARBA" id="ARBA00023604"/>
    </source>
</evidence>
<evidence type="ECO:0000313" key="2">
    <source>
        <dbReference type="EMBL" id="KAK3375562.1"/>
    </source>
</evidence>
<protein>
    <submittedName>
        <fullName evidence="2">Uncharacterized protein</fullName>
    </submittedName>
</protein>
<reference evidence="2" key="1">
    <citation type="journal article" date="2023" name="Mol. Phylogenet. Evol.">
        <title>Genome-scale phylogeny and comparative genomics of the fungal order Sordariales.</title>
        <authorList>
            <person name="Hensen N."/>
            <person name="Bonometti L."/>
            <person name="Westerberg I."/>
            <person name="Brannstrom I.O."/>
            <person name="Guillou S."/>
            <person name="Cros-Aarteil S."/>
            <person name="Calhoun S."/>
            <person name="Haridas S."/>
            <person name="Kuo A."/>
            <person name="Mondo S."/>
            <person name="Pangilinan J."/>
            <person name="Riley R."/>
            <person name="LaButti K."/>
            <person name="Andreopoulos B."/>
            <person name="Lipzen A."/>
            <person name="Chen C."/>
            <person name="Yan M."/>
            <person name="Daum C."/>
            <person name="Ng V."/>
            <person name="Clum A."/>
            <person name="Steindorff A."/>
            <person name="Ohm R.A."/>
            <person name="Martin F."/>
            <person name="Silar P."/>
            <person name="Natvig D.O."/>
            <person name="Lalanne C."/>
            <person name="Gautier V."/>
            <person name="Ament-Velasquez S.L."/>
            <person name="Kruys A."/>
            <person name="Hutchinson M.I."/>
            <person name="Powell A.J."/>
            <person name="Barry K."/>
            <person name="Miller A.N."/>
            <person name="Grigoriev I.V."/>
            <person name="Debuchy R."/>
            <person name="Gladieux P."/>
            <person name="Hiltunen Thoren M."/>
            <person name="Johannesson H."/>
        </authorList>
    </citation>
    <scope>NUCLEOTIDE SEQUENCE</scope>
    <source>
        <strain evidence="2">CBS 958.72</strain>
    </source>
</reference>
<accession>A0AAE0KG81</accession>
<name>A0AAE0KG81_9PEZI</name>
<dbReference type="EMBL" id="JAULSN010000003">
    <property type="protein sequence ID" value="KAK3375562.1"/>
    <property type="molecule type" value="Genomic_DNA"/>
</dbReference>
<dbReference type="PANTHER" id="PTHR34598">
    <property type="entry name" value="BLL6449 PROTEIN"/>
    <property type="match status" value="1"/>
</dbReference>